<reference evidence="2" key="1">
    <citation type="submission" date="2020-10" db="EMBL/GenBank/DDBJ databases">
        <authorList>
            <person name="Gilroy R."/>
        </authorList>
    </citation>
    <scope>NUCLEOTIDE SEQUENCE</scope>
    <source>
        <strain evidence="2">ChiHecec2B26-709</strain>
    </source>
</reference>
<feature type="signal peptide" evidence="1">
    <location>
        <begin position="1"/>
        <end position="23"/>
    </location>
</feature>
<evidence type="ECO:0000313" key="3">
    <source>
        <dbReference type="Proteomes" id="UP000886881"/>
    </source>
</evidence>
<reference evidence="2" key="2">
    <citation type="journal article" date="2021" name="PeerJ">
        <title>Extensive microbial diversity within the chicken gut microbiome revealed by metagenomics and culture.</title>
        <authorList>
            <person name="Gilroy R."/>
            <person name="Ravi A."/>
            <person name="Getino M."/>
            <person name="Pursley I."/>
            <person name="Horton D.L."/>
            <person name="Alikhan N.F."/>
            <person name="Baker D."/>
            <person name="Gharbi K."/>
            <person name="Hall N."/>
            <person name="Watson M."/>
            <person name="Adriaenssens E.M."/>
            <person name="Foster-Nyarko E."/>
            <person name="Jarju S."/>
            <person name="Secka A."/>
            <person name="Antonio M."/>
            <person name="Oren A."/>
            <person name="Chaudhuri R.R."/>
            <person name="La Ragione R."/>
            <person name="Hildebrand F."/>
            <person name="Pallen M.J."/>
        </authorList>
    </citation>
    <scope>NUCLEOTIDE SEQUENCE</scope>
    <source>
        <strain evidence="2">ChiHecec2B26-709</strain>
    </source>
</reference>
<evidence type="ECO:0000313" key="2">
    <source>
        <dbReference type="EMBL" id="HIT47499.1"/>
    </source>
</evidence>
<proteinExistence type="predicted"/>
<comment type="caution">
    <text evidence="2">The sequence shown here is derived from an EMBL/GenBank/DDBJ whole genome shotgun (WGS) entry which is preliminary data.</text>
</comment>
<gene>
    <name evidence="2" type="ORF">IAC35_06550</name>
</gene>
<protein>
    <submittedName>
        <fullName evidence="2">Uncharacterized protein</fullName>
    </submittedName>
</protein>
<dbReference type="EMBL" id="DVLC01000121">
    <property type="protein sequence ID" value="HIT47499.1"/>
    <property type="molecule type" value="Genomic_DNA"/>
</dbReference>
<feature type="chain" id="PRO_5039059338" evidence="1">
    <location>
        <begin position="24"/>
        <end position="256"/>
    </location>
</feature>
<name>A0A9D1KIQ0_9BACT</name>
<accession>A0A9D1KIQ0</accession>
<sequence>MKALLTKFFTGLALLLLCIPASAQKLYTRKAKLEDFPTKTLKVVAGGTSLLEICMRDEIASRWRISPFEFCTAEEYEKLREDNGYYFLRLGTVEGIAFMILTKGGRENESDNLKKPFEVVRIPIASIGDPSGRELMYMGAFIDIVQAFAEEAMISDQAAYSGLSWYNSRKLTGMRVHVNSEDVDTIFQEGTPGAVVGIVIAPTAISFRSYCYKMLISAETHELYYYGRTKYKGSKDALFSKAEIRQFERRNGIIPL</sequence>
<dbReference type="AlphaFoldDB" id="A0A9D1KIQ0"/>
<evidence type="ECO:0000256" key="1">
    <source>
        <dbReference type="SAM" id="SignalP"/>
    </source>
</evidence>
<dbReference type="Proteomes" id="UP000886881">
    <property type="component" value="Unassembled WGS sequence"/>
</dbReference>
<organism evidence="2 3">
    <name type="scientific">Candidatus Cryptobacteroides merdipullorum</name>
    <dbReference type="NCBI Taxonomy" id="2840771"/>
    <lineage>
        <taxon>Bacteria</taxon>
        <taxon>Pseudomonadati</taxon>
        <taxon>Bacteroidota</taxon>
        <taxon>Bacteroidia</taxon>
        <taxon>Bacteroidales</taxon>
        <taxon>Candidatus Cryptobacteroides</taxon>
    </lineage>
</organism>
<keyword evidence="1" id="KW-0732">Signal</keyword>